<reference evidence="2" key="1">
    <citation type="journal article" date="2019" name="Int. J. Syst. Evol. Microbiol.">
        <title>The Global Catalogue of Microorganisms (GCM) 10K type strain sequencing project: providing services to taxonomists for standard genome sequencing and annotation.</title>
        <authorList>
            <consortium name="The Broad Institute Genomics Platform"/>
            <consortium name="The Broad Institute Genome Sequencing Center for Infectious Disease"/>
            <person name="Wu L."/>
            <person name="Ma J."/>
        </authorList>
    </citation>
    <scope>NUCLEOTIDE SEQUENCE [LARGE SCALE GENOMIC DNA]</scope>
    <source>
        <strain evidence="2">CCUG 60559</strain>
    </source>
</reference>
<dbReference type="RefSeq" id="WP_100688310.1">
    <property type="nucleotide sequence ID" value="NZ_JBHTBD010000004.1"/>
</dbReference>
<evidence type="ECO:0000313" key="1">
    <source>
        <dbReference type="EMBL" id="MFC7295348.1"/>
    </source>
</evidence>
<sequence length="88" mass="10262">MRLVSINRFINVVFEGDDQPPAPSTIRRHCSQFDENGAPKIPGACKIGKAWKIDIDTYIPEMERRMAARSDICDEDREFLKRFVKKEY</sequence>
<keyword evidence="2" id="KW-1185">Reference proteome</keyword>
<dbReference type="Proteomes" id="UP001596506">
    <property type="component" value="Unassembled WGS sequence"/>
</dbReference>
<gene>
    <name evidence="1" type="ORF">ACFQQA_11485</name>
</gene>
<name>A0ABW2IWP9_9GAMM</name>
<accession>A0ABW2IWP9</accession>
<organism evidence="1 2">
    <name type="scientific">Marinobacter aromaticivorans</name>
    <dbReference type="NCBI Taxonomy" id="1494078"/>
    <lineage>
        <taxon>Bacteria</taxon>
        <taxon>Pseudomonadati</taxon>
        <taxon>Pseudomonadota</taxon>
        <taxon>Gammaproteobacteria</taxon>
        <taxon>Pseudomonadales</taxon>
        <taxon>Marinobacteraceae</taxon>
        <taxon>Marinobacter</taxon>
    </lineage>
</organism>
<proteinExistence type="predicted"/>
<dbReference type="EMBL" id="JBHTBD010000004">
    <property type="protein sequence ID" value="MFC7295348.1"/>
    <property type="molecule type" value="Genomic_DNA"/>
</dbReference>
<evidence type="ECO:0000313" key="2">
    <source>
        <dbReference type="Proteomes" id="UP001596506"/>
    </source>
</evidence>
<protein>
    <submittedName>
        <fullName evidence="1">Uncharacterized protein</fullName>
    </submittedName>
</protein>
<comment type="caution">
    <text evidence="1">The sequence shown here is derived from an EMBL/GenBank/DDBJ whole genome shotgun (WGS) entry which is preliminary data.</text>
</comment>